<evidence type="ECO:0000256" key="4">
    <source>
        <dbReference type="ARBA" id="ARBA00023239"/>
    </source>
</evidence>
<evidence type="ECO:0000256" key="2">
    <source>
        <dbReference type="ARBA" id="ARBA00022793"/>
    </source>
</evidence>
<keyword evidence="3" id="KW-0520">NAD</keyword>
<dbReference type="Gene3D" id="3.40.50.720">
    <property type="entry name" value="NAD(P)-binding Rossmann-like Domain"/>
    <property type="match status" value="1"/>
</dbReference>
<dbReference type="EMBL" id="BAAALD010000067">
    <property type="protein sequence ID" value="GAA1106465.1"/>
    <property type="molecule type" value="Genomic_DNA"/>
</dbReference>
<name>A0ABN1TWM3_9ACTN</name>
<dbReference type="InterPro" id="IPR001509">
    <property type="entry name" value="Epimerase_deHydtase"/>
</dbReference>
<evidence type="ECO:0000259" key="6">
    <source>
        <dbReference type="Pfam" id="PF01370"/>
    </source>
</evidence>
<evidence type="ECO:0000313" key="7">
    <source>
        <dbReference type="EMBL" id="GAA1106465.1"/>
    </source>
</evidence>
<feature type="region of interest" description="Disordered" evidence="5">
    <location>
        <begin position="328"/>
        <end position="348"/>
    </location>
</feature>
<dbReference type="SUPFAM" id="SSF51735">
    <property type="entry name" value="NAD(P)-binding Rossmann-fold domains"/>
    <property type="match status" value="1"/>
</dbReference>
<keyword evidence="4" id="KW-0456">Lyase</keyword>
<proteinExistence type="predicted"/>
<dbReference type="PANTHER" id="PTHR43078">
    <property type="entry name" value="UDP-GLUCURONIC ACID DECARBOXYLASE-RELATED"/>
    <property type="match status" value="1"/>
</dbReference>
<gene>
    <name evidence="7" type="ORF">GCM10009663_55640</name>
</gene>
<keyword evidence="8" id="KW-1185">Reference proteome</keyword>
<comment type="caution">
    <text evidence="7">The sequence shown here is derived from an EMBL/GenBank/DDBJ whole genome shotgun (WGS) entry which is preliminary data.</text>
</comment>
<sequence>MADSTYLITGGAGFIGSHLTDALLERGARVVVLDDLSTGYSANLAAASTRPGFRFVRGSVLDGPLVDELVRQSGTVVHLAAAVGVRLVVEHPLDSFTTNVKGTETVLEAAHRHGKRLVVASTSEIYGKNASGPLAEGSDRVLGSISVARWWYSTAKAVDEILATAYHREHGLDSTVVRFFNCVGPRQSPAYGMVVPRLAAQAVRGEALTVHGTGTQRRCFTHVDDTVDALLRLLDHPGATGGTYNVGSSEEISILALAERIRTTAGTGAPIRLVPHRDVYGPDFEDMERRVPDTTTLRDLTGWRPLRNLDTVIADALTDARAALAGETLPSPQGERQPGAVAAGSCPA</sequence>
<dbReference type="InterPro" id="IPR036291">
    <property type="entry name" value="NAD(P)-bd_dom_sf"/>
</dbReference>
<evidence type="ECO:0000256" key="3">
    <source>
        <dbReference type="ARBA" id="ARBA00023027"/>
    </source>
</evidence>
<dbReference type="RefSeq" id="WP_344626442.1">
    <property type="nucleotide sequence ID" value="NZ_BAAALD010000067.1"/>
</dbReference>
<organism evidence="7 8">
    <name type="scientific">Kitasatospora arboriphila</name>
    <dbReference type="NCBI Taxonomy" id="258052"/>
    <lineage>
        <taxon>Bacteria</taxon>
        <taxon>Bacillati</taxon>
        <taxon>Actinomycetota</taxon>
        <taxon>Actinomycetes</taxon>
        <taxon>Kitasatosporales</taxon>
        <taxon>Streptomycetaceae</taxon>
        <taxon>Kitasatospora</taxon>
    </lineage>
</organism>
<evidence type="ECO:0000256" key="1">
    <source>
        <dbReference type="ARBA" id="ARBA00001911"/>
    </source>
</evidence>
<dbReference type="InterPro" id="IPR044516">
    <property type="entry name" value="UXS-like"/>
</dbReference>
<protein>
    <submittedName>
        <fullName evidence="7">GDP-mannose 4,6-dehydratase</fullName>
    </submittedName>
</protein>
<evidence type="ECO:0000313" key="8">
    <source>
        <dbReference type="Proteomes" id="UP001499987"/>
    </source>
</evidence>
<dbReference type="Proteomes" id="UP001499987">
    <property type="component" value="Unassembled WGS sequence"/>
</dbReference>
<evidence type="ECO:0000256" key="5">
    <source>
        <dbReference type="SAM" id="MobiDB-lite"/>
    </source>
</evidence>
<dbReference type="Pfam" id="PF01370">
    <property type="entry name" value="Epimerase"/>
    <property type="match status" value="1"/>
</dbReference>
<reference evidence="7 8" key="1">
    <citation type="journal article" date="2019" name="Int. J. Syst. Evol. Microbiol.">
        <title>The Global Catalogue of Microorganisms (GCM) 10K type strain sequencing project: providing services to taxonomists for standard genome sequencing and annotation.</title>
        <authorList>
            <consortium name="The Broad Institute Genomics Platform"/>
            <consortium name="The Broad Institute Genome Sequencing Center for Infectious Disease"/>
            <person name="Wu L."/>
            <person name="Ma J."/>
        </authorList>
    </citation>
    <scope>NUCLEOTIDE SEQUENCE [LARGE SCALE GENOMIC DNA]</scope>
    <source>
        <strain evidence="7 8">JCM 13002</strain>
    </source>
</reference>
<dbReference type="PANTHER" id="PTHR43078:SF6">
    <property type="entry name" value="UDP-GLUCURONIC ACID DECARBOXYLASE 1"/>
    <property type="match status" value="1"/>
</dbReference>
<feature type="domain" description="NAD-dependent epimerase/dehydratase" evidence="6">
    <location>
        <begin position="7"/>
        <end position="247"/>
    </location>
</feature>
<comment type="cofactor">
    <cofactor evidence="1">
        <name>NAD(+)</name>
        <dbReference type="ChEBI" id="CHEBI:57540"/>
    </cofactor>
</comment>
<accession>A0ABN1TWM3</accession>
<keyword evidence="2" id="KW-0210">Decarboxylase</keyword>